<dbReference type="AlphaFoldDB" id="A0A840PSP3"/>
<sequence length="392" mass="41997">MGTHRSAVVIATAVGLGLTAIPAGQAVSASSRATWELSLRGGAGQSVNDLAATGPHDAWAAGARRTARLDRRTGSRFTAPLIRHWNGRQWTVAASPAGPPGCPLREVHLIEASSPGNVWIAGTAVAPGTGDAAAATRSVLSRWDGRRWRLMGSGRTTVTDLDVLGAAHTWIVGRDDRTGGTFFKHLHDGRWTSLPAPDSLKEISVRSPGEIWGVGRSTLMRWNGRAWSTVRLPRIVVPAAPAPAYGPVRPRIDTVLATGKNEAWVAVGFQQGDWSQPGTVLLHWRSGRWRQIRLPEDVVTTLSHDGRGGFHAATRRQSITATPDGQDPYAYTTLSIDSLRYTAGRLTRDRLTGTATGFEWSDLVAVPGTGSALAAGFNWRPPQSAVIFRRTG</sequence>
<accession>A0A840PSP3</accession>
<keyword evidence="2" id="KW-1185">Reference proteome</keyword>
<dbReference type="EMBL" id="JACHGN010000037">
    <property type="protein sequence ID" value="MBB5140157.1"/>
    <property type="molecule type" value="Genomic_DNA"/>
</dbReference>
<dbReference type="RefSeq" id="WP_185056958.1">
    <property type="nucleotide sequence ID" value="NZ_BAABIX010000054.1"/>
</dbReference>
<dbReference type="Proteomes" id="UP000578449">
    <property type="component" value="Unassembled WGS sequence"/>
</dbReference>
<gene>
    <name evidence="1" type="ORF">HNP84_009924</name>
</gene>
<reference evidence="1 2" key="1">
    <citation type="submission" date="2020-08" db="EMBL/GenBank/DDBJ databases">
        <title>Genomic Encyclopedia of Type Strains, Phase IV (KMG-IV): sequencing the most valuable type-strain genomes for metagenomic binning, comparative biology and taxonomic classification.</title>
        <authorList>
            <person name="Goeker M."/>
        </authorList>
    </citation>
    <scope>NUCLEOTIDE SEQUENCE [LARGE SCALE GENOMIC DNA]</scope>
    <source>
        <strain evidence="1 2">DSM 45615</strain>
    </source>
</reference>
<evidence type="ECO:0000313" key="2">
    <source>
        <dbReference type="Proteomes" id="UP000578449"/>
    </source>
</evidence>
<evidence type="ECO:0000313" key="1">
    <source>
        <dbReference type="EMBL" id="MBB5140157.1"/>
    </source>
</evidence>
<organism evidence="1 2">
    <name type="scientific">Thermocatellispora tengchongensis</name>
    <dbReference type="NCBI Taxonomy" id="1073253"/>
    <lineage>
        <taxon>Bacteria</taxon>
        <taxon>Bacillati</taxon>
        <taxon>Actinomycetota</taxon>
        <taxon>Actinomycetes</taxon>
        <taxon>Streptosporangiales</taxon>
        <taxon>Streptosporangiaceae</taxon>
        <taxon>Thermocatellispora</taxon>
    </lineage>
</organism>
<comment type="caution">
    <text evidence="1">The sequence shown here is derived from an EMBL/GenBank/DDBJ whole genome shotgun (WGS) entry which is preliminary data.</text>
</comment>
<protein>
    <submittedName>
        <fullName evidence="1">Uncharacterized protein</fullName>
    </submittedName>
</protein>
<name>A0A840PSP3_9ACTN</name>
<proteinExistence type="predicted"/>